<evidence type="ECO:0000256" key="7">
    <source>
        <dbReference type="ARBA" id="ARBA00023136"/>
    </source>
</evidence>
<dbReference type="Proteomes" id="UP000193435">
    <property type="component" value="Unassembled WGS sequence"/>
</dbReference>
<protein>
    <recommendedName>
        <fullName evidence="3 9">Flagellar biosynthetic protein FliR</fullName>
    </recommendedName>
</protein>
<comment type="subcellular location">
    <subcellularLocation>
        <location evidence="10">Cell membrane</location>
        <topology evidence="10">Multi-pass membrane protein</topology>
    </subcellularLocation>
    <subcellularLocation>
        <location evidence="10">Bacterial flagellum basal body</location>
    </subcellularLocation>
</comment>
<keyword evidence="4 10" id="KW-1003">Cell membrane</keyword>
<organism evidence="11 12">
    <name type="scientific">Carnobacterium iners</name>
    <dbReference type="NCBI Taxonomy" id="1073423"/>
    <lineage>
        <taxon>Bacteria</taxon>
        <taxon>Bacillati</taxon>
        <taxon>Bacillota</taxon>
        <taxon>Bacilli</taxon>
        <taxon>Lactobacillales</taxon>
        <taxon>Carnobacteriaceae</taxon>
        <taxon>Carnobacterium</taxon>
    </lineage>
</organism>
<feature type="transmembrane region" description="Helical" evidence="10">
    <location>
        <begin position="66"/>
        <end position="89"/>
    </location>
</feature>
<evidence type="ECO:0000313" key="12">
    <source>
        <dbReference type="Proteomes" id="UP000193435"/>
    </source>
</evidence>
<dbReference type="NCBIfam" id="TIGR01400">
    <property type="entry name" value="fliR"/>
    <property type="match status" value="1"/>
</dbReference>
<evidence type="ECO:0000256" key="1">
    <source>
        <dbReference type="ARBA" id="ARBA00002578"/>
    </source>
</evidence>
<keyword evidence="7 10" id="KW-0472">Membrane</keyword>
<evidence type="ECO:0000256" key="6">
    <source>
        <dbReference type="ARBA" id="ARBA00022989"/>
    </source>
</evidence>
<comment type="similarity">
    <text evidence="2 10">Belongs to the FliR/MopE/SpaR family.</text>
</comment>
<dbReference type="InterPro" id="IPR006303">
    <property type="entry name" value="FliR"/>
</dbReference>
<reference evidence="11 12" key="1">
    <citation type="submission" date="2017-04" db="EMBL/GenBank/DDBJ databases">
        <authorList>
            <person name="Afonso C.L."/>
            <person name="Miller P.J."/>
            <person name="Scott M.A."/>
            <person name="Spackman E."/>
            <person name="Goraichik I."/>
            <person name="Dimitrov K.M."/>
            <person name="Suarez D.L."/>
            <person name="Swayne D.E."/>
        </authorList>
    </citation>
    <scope>NUCLEOTIDE SEQUENCE [LARGE SCALE GENOMIC DNA]</scope>
    <source>
        <strain evidence="11 12">LMG26642</strain>
    </source>
</reference>
<accession>A0A1X7N351</accession>
<dbReference type="AlphaFoldDB" id="A0A1X7N351"/>
<comment type="function">
    <text evidence="1 10">Role in flagellar biosynthesis.</text>
</comment>
<keyword evidence="8 10" id="KW-0975">Bacterial flagellum</keyword>
<evidence type="ECO:0000256" key="10">
    <source>
        <dbReference type="RuleBase" id="RU362071"/>
    </source>
</evidence>
<evidence type="ECO:0000256" key="9">
    <source>
        <dbReference type="NCBIfam" id="TIGR01400"/>
    </source>
</evidence>
<keyword evidence="11" id="KW-0282">Flagellum</keyword>
<dbReference type="RefSeq" id="WP_234987843.1">
    <property type="nucleotide sequence ID" value="NZ_FOAH01000001.1"/>
</dbReference>
<dbReference type="PANTHER" id="PTHR30065:SF1">
    <property type="entry name" value="SURFACE PRESENTATION OF ANTIGENS PROTEIN SPAR"/>
    <property type="match status" value="1"/>
</dbReference>
<evidence type="ECO:0000313" key="11">
    <source>
        <dbReference type="EMBL" id="SMH30894.1"/>
    </source>
</evidence>
<feature type="transmembrane region" description="Helical" evidence="10">
    <location>
        <begin position="208"/>
        <end position="230"/>
    </location>
</feature>
<dbReference type="GO" id="GO:0044780">
    <property type="term" value="P:bacterial-type flagellum assembly"/>
    <property type="evidence" value="ECO:0007669"/>
    <property type="project" value="UniProtKB-UniRule"/>
</dbReference>
<sequence length="258" mass="28202">MIEWITGLQVQTSLLILMRISAFFMISPGFSMKGLPNLVKIGLSAGLTIAAYPVTQALSSQVTMQVFAVLAIKEVLLGLAIGFITKLIFSAIEMAGNFVDFQVGFQMGAVFDPALGVSSSYYGKIYYWMSICIFFITDLHHLVLKTVIKTFQSVPIESTNLGGFGVEGMVKLYSIVFEAAINLAAPLTIVALFTEVVLGLISRTVPQINVLILGMPLKIIVSFIFILLLLPMISSNIQDILPMMTKYINEFIQSLPTA</sequence>
<dbReference type="PRINTS" id="PR00953">
    <property type="entry name" value="TYPE3IMRPROT"/>
</dbReference>
<proteinExistence type="inferred from homology"/>
<evidence type="ECO:0000256" key="2">
    <source>
        <dbReference type="ARBA" id="ARBA00009772"/>
    </source>
</evidence>
<name>A0A1X7N351_9LACT</name>
<keyword evidence="6 10" id="KW-1133">Transmembrane helix</keyword>
<dbReference type="Pfam" id="PF01311">
    <property type="entry name" value="Bac_export_1"/>
    <property type="match status" value="1"/>
</dbReference>
<dbReference type="STRING" id="1073423.SAMN04488700_1212"/>
<feature type="transmembrane region" description="Helical" evidence="10">
    <location>
        <begin position="125"/>
        <end position="144"/>
    </location>
</feature>
<dbReference type="PANTHER" id="PTHR30065">
    <property type="entry name" value="FLAGELLAR BIOSYNTHETIC PROTEIN FLIR"/>
    <property type="match status" value="1"/>
</dbReference>
<dbReference type="InterPro" id="IPR002010">
    <property type="entry name" value="T3SS_IM_R"/>
</dbReference>
<gene>
    <name evidence="11" type="ORF">SAMN04488700_1212</name>
</gene>
<keyword evidence="12" id="KW-1185">Reference proteome</keyword>
<dbReference type="GO" id="GO:0006605">
    <property type="term" value="P:protein targeting"/>
    <property type="evidence" value="ECO:0007669"/>
    <property type="project" value="UniProtKB-UniRule"/>
</dbReference>
<keyword evidence="11" id="KW-0966">Cell projection</keyword>
<dbReference type="GO" id="GO:0005886">
    <property type="term" value="C:plasma membrane"/>
    <property type="evidence" value="ECO:0007669"/>
    <property type="project" value="UniProtKB-SubCell"/>
</dbReference>
<evidence type="ECO:0000256" key="3">
    <source>
        <dbReference type="ARBA" id="ARBA00021717"/>
    </source>
</evidence>
<evidence type="ECO:0000256" key="5">
    <source>
        <dbReference type="ARBA" id="ARBA00022692"/>
    </source>
</evidence>
<evidence type="ECO:0000256" key="4">
    <source>
        <dbReference type="ARBA" id="ARBA00022475"/>
    </source>
</evidence>
<evidence type="ECO:0000256" key="8">
    <source>
        <dbReference type="ARBA" id="ARBA00023143"/>
    </source>
</evidence>
<dbReference type="GO" id="GO:0009425">
    <property type="term" value="C:bacterial-type flagellum basal body"/>
    <property type="evidence" value="ECO:0007669"/>
    <property type="project" value="UniProtKB-SubCell"/>
</dbReference>
<keyword evidence="11" id="KW-0969">Cilium</keyword>
<feature type="transmembrane region" description="Helical" evidence="10">
    <location>
        <begin position="179"/>
        <end position="202"/>
    </location>
</feature>
<keyword evidence="5 10" id="KW-0812">Transmembrane</keyword>
<feature type="transmembrane region" description="Helical" evidence="10">
    <location>
        <begin position="12"/>
        <end position="31"/>
    </location>
</feature>
<dbReference type="EMBL" id="FXBJ01000002">
    <property type="protein sequence ID" value="SMH30894.1"/>
    <property type="molecule type" value="Genomic_DNA"/>
</dbReference>